<dbReference type="Pfam" id="PF03773">
    <property type="entry name" value="ArsP_1"/>
    <property type="match status" value="1"/>
</dbReference>
<feature type="transmembrane region" description="Helical" evidence="7">
    <location>
        <begin position="334"/>
        <end position="359"/>
    </location>
</feature>
<feature type="transmembrane region" description="Helical" evidence="7">
    <location>
        <begin position="293"/>
        <end position="313"/>
    </location>
</feature>
<dbReference type="Proteomes" id="UP001596364">
    <property type="component" value="Unassembled WGS sequence"/>
</dbReference>
<evidence type="ECO:0000313" key="9">
    <source>
        <dbReference type="Proteomes" id="UP001596364"/>
    </source>
</evidence>
<gene>
    <name evidence="8" type="ORF">ACFP85_14180</name>
</gene>
<name>A0ABW1XPE7_9ALTE</name>
<evidence type="ECO:0000313" key="8">
    <source>
        <dbReference type="EMBL" id="MFC6441297.1"/>
    </source>
</evidence>
<dbReference type="RefSeq" id="WP_131257935.1">
    <property type="nucleotide sequence ID" value="NZ_JBHSUS010000001.1"/>
</dbReference>
<evidence type="ECO:0000256" key="6">
    <source>
        <dbReference type="ARBA" id="ARBA00023136"/>
    </source>
</evidence>
<evidence type="ECO:0000256" key="2">
    <source>
        <dbReference type="ARBA" id="ARBA00006386"/>
    </source>
</evidence>
<comment type="subcellular location">
    <subcellularLocation>
        <location evidence="1">Cell membrane</location>
        <topology evidence="1">Multi-pass membrane protein</topology>
    </subcellularLocation>
</comment>
<organism evidence="8 9">
    <name type="scientific">Pseudobowmanella zhangzhouensis</name>
    <dbReference type="NCBI Taxonomy" id="1537679"/>
    <lineage>
        <taxon>Bacteria</taxon>
        <taxon>Pseudomonadati</taxon>
        <taxon>Pseudomonadota</taxon>
        <taxon>Gammaproteobacteria</taxon>
        <taxon>Alteromonadales</taxon>
        <taxon>Alteromonadaceae</taxon>
    </lineage>
</organism>
<feature type="transmembrane region" description="Helical" evidence="7">
    <location>
        <begin position="379"/>
        <end position="396"/>
    </location>
</feature>
<dbReference type="EMBL" id="JBHSUS010000001">
    <property type="protein sequence ID" value="MFC6441297.1"/>
    <property type="molecule type" value="Genomic_DNA"/>
</dbReference>
<comment type="similarity">
    <text evidence="2">Belongs to the UPF0718 family.</text>
</comment>
<keyword evidence="5 7" id="KW-1133">Transmembrane helix</keyword>
<comment type="caution">
    <text evidence="8">The sequence shown here is derived from an EMBL/GenBank/DDBJ whole genome shotgun (WGS) entry which is preliminary data.</text>
</comment>
<keyword evidence="9" id="KW-1185">Reference proteome</keyword>
<feature type="transmembrane region" description="Helical" evidence="7">
    <location>
        <begin position="243"/>
        <end position="263"/>
    </location>
</feature>
<keyword evidence="6 7" id="KW-0472">Membrane</keyword>
<evidence type="ECO:0000256" key="4">
    <source>
        <dbReference type="ARBA" id="ARBA00022692"/>
    </source>
</evidence>
<dbReference type="InterPro" id="IPR005524">
    <property type="entry name" value="DUF318"/>
</dbReference>
<keyword evidence="4 7" id="KW-0812">Transmembrane</keyword>
<accession>A0ABW1XPE7</accession>
<sequence>MNEVALLISNFFSLFVESAPWLLLGLVIAGIMHELLPVKLLERHMGSRSTSAIIKASLIGAPLPLCSCGVIPAALGLRRSGASRPATSAFLVATPETGVDSISVSYALLGPVFAFVRPFAAIVSAIYTGLLVKLITRNEHHQAEAEQSSSATSCCATTTSEAVQTSCCSKQSVDVVTQPAAPAACCASTKPKAEPDCCAAAPAKTSSCCSSDSQPQSSQAWLSKIIAMLTFSFTTLLKDIVLWLMIGLGLAAMIQTFVPMDFLTRWGDGLLAMLVMALIGVPMYICATASTPVALGFLAAGLSPGAVLVFLLAGPATNISTMGMIGKEMGARTLVAYLFGVVSAAIMLGYGLNLALEYLGIALDYSEVSQHHHGTESPIHLLAALILFGLIVRTLTNGWRAARPQPSSSCH</sequence>
<evidence type="ECO:0000256" key="3">
    <source>
        <dbReference type="ARBA" id="ARBA00022475"/>
    </source>
</evidence>
<dbReference type="InterPro" id="IPR052923">
    <property type="entry name" value="UPF0718"/>
</dbReference>
<proteinExistence type="inferred from homology"/>
<feature type="transmembrane region" description="Helical" evidence="7">
    <location>
        <begin position="270"/>
        <end position="287"/>
    </location>
</feature>
<keyword evidence="3" id="KW-1003">Cell membrane</keyword>
<dbReference type="PANTHER" id="PTHR34184:SF4">
    <property type="entry name" value="UPF0718 PROTEIN YCGR"/>
    <property type="match status" value="1"/>
</dbReference>
<feature type="transmembrane region" description="Helical" evidence="7">
    <location>
        <begin position="112"/>
        <end position="132"/>
    </location>
</feature>
<reference evidence="9" key="1">
    <citation type="journal article" date="2019" name="Int. J. Syst. Evol. Microbiol.">
        <title>The Global Catalogue of Microorganisms (GCM) 10K type strain sequencing project: providing services to taxonomists for standard genome sequencing and annotation.</title>
        <authorList>
            <consortium name="The Broad Institute Genomics Platform"/>
            <consortium name="The Broad Institute Genome Sequencing Center for Infectious Disease"/>
            <person name="Wu L."/>
            <person name="Ma J."/>
        </authorList>
    </citation>
    <scope>NUCLEOTIDE SEQUENCE [LARGE SCALE GENOMIC DNA]</scope>
    <source>
        <strain evidence="9">CGMCC 1.16031</strain>
    </source>
</reference>
<dbReference type="PANTHER" id="PTHR34184">
    <property type="entry name" value="UPF0718 PROTEIN YCGR"/>
    <property type="match status" value="1"/>
</dbReference>
<dbReference type="NCBIfam" id="NF033936">
    <property type="entry name" value="CuZnOut_SO0444"/>
    <property type="match status" value="1"/>
</dbReference>
<evidence type="ECO:0000256" key="1">
    <source>
        <dbReference type="ARBA" id="ARBA00004651"/>
    </source>
</evidence>
<evidence type="ECO:0000256" key="5">
    <source>
        <dbReference type="ARBA" id="ARBA00022989"/>
    </source>
</evidence>
<protein>
    <submittedName>
        <fullName evidence="8">SO_0444 family Cu/Zn efflux transporter</fullName>
    </submittedName>
</protein>
<evidence type="ECO:0000256" key="7">
    <source>
        <dbReference type="SAM" id="Phobius"/>
    </source>
</evidence>